<dbReference type="RefSeq" id="WP_192625071.1">
    <property type="nucleotide sequence ID" value="NZ_JADBGG010000059.1"/>
</dbReference>
<sequence length="469" mass="54780">MDSCYLCGKAFNGVDVIKHDEHIIQQAIGGSLTGNDILCASCGGKLGNDIDVPFTQMFSGIATRLNIKKDRNSNKYKSVKGILLSKVDQYNIKMNQIDVLCKEFEVTPLKPFHKYTDDKRKVIIYGNKKVTNQYRKKVEVEISEKFSSHELPEIIICNDIEGLVSYPLSLDNKVLKQGLAKIAVGFASKYGIPRTEFPLALDISKEEPIFLDKPLVVPFYPLGIIDRHIEAERNKLCHYPTHTAIIFTTITNPKCLACYIDLFSTFQFYVVLNNNYTGEDIYKYFTQRILRKDDYKFELNRKYYKERNIHLDSLGITEHRIDGLFENQTNTPENNKSREEIECEIIQEEYIKQKYRIDLEDDVSGYVSYVMRDKMLSDNIEKLDMESVMNFKRNFDLFYSVQGDDEIFDISSYRRYFSYNNVLIDFLYSSMQSSKELYRSGELRNYCHLKVKMLEDFIQREGIKIKFNL</sequence>
<dbReference type="EMBL" id="JADBGG010000059">
    <property type="protein sequence ID" value="MBE1427322.1"/>
    <property type="molecule type" value="Genomic_DNA"/>
</dbReference>
<name>A0ABR9HA21_9BACT</name>
<proteinExistence type="predicted"/>
<dbReference type="Pfam" id="PF14279">
    <property type="entry name" value="HNH_5"/>
    <property type="match status" value="1"/>
</dbReference>
<dbReference type="InterPro" id="IPR029471">
    <property type="entry name" value="HNH_5"/>
</dbReference>
<keyword evidence="3" id="KW-1185">Reference proteome</keyword>
<accession>A0ABR9HA21</accession>
<evidence type="ECO:0000313" key="2">
    <source>
        <dbReference type="EMBL" id="MBE1427322.1"/>
    </source>
</evidence>
<evidence type="ECO:0000259" key="1">
    <source>
        <dbReference type="Pfam" id="PF14279"/>
    </source>
</evidence>
<feature type="domain" description="HNH endonuclease 5" evidence="1">
    <location>
        <begin position="4"/>
        <end position="58"/>
    </location>
</feature>
<organism evidence="2 3">
    <name type="scientific">Desulfomicrobium macestii</name>
    <dbReference type="NCBI Taxonomy" id="90731"/>
    <lineage>
        <taxon>Bacteria</taxon>
        <taxon>Pseudomonadati</taxon>
        <taxon>Thermodesulfobacteriota</taxon>
        <taxon>Desulfovibrionia</taxon>
        <taxon>Desulfovibrionales</taxon>
        <taxon>Desulfomicrobiaceae</taxon>
        <taxon>Desulfomicrobium</taxon>
    </lineage>
</organism>
<dbReference type="Proteomes" id="UP000639010">
    <property type="component" value="Unassembled WGS sequence"/>
</dbReference>
<evidence type="ECO:0000313" key="3">
    <source>
        <dbReference type="Proteomes" id="UP000639010"/>
    </source>
</evidence>
<protein>
    <recommendedName>
        <fullName evidence="1">HNH endonuclease 5 domain-containing protein</fullName>
    </recommendedName>
</protein>
<gene>
    <name evidence="2" type="ORF">H4684_004014</name>
</gene>
<reference evidence="2 3" key="1">
    <citation type="submission" date="2020-10" db="EMBL/GenBank/DDBJ databases">
        <title>Genomic Encyclopedia of Type Strains, Phase IV (KMG-IV): sequencing the most valuable type-strain genomes for metagenomic binning, comparative biology and taxonomic classification.</title>
        <authorList>
            <person name="Goeker M."/>
        </authorList>
    </citation>
    <scope>NUCLEOTIDE SEQUENCE [LARGE SCALE GENOMIC DNA]</scope>
    <source>
        <strain evidence="2 3">DSM 4194</strain>
    </source>
</reference>
<comment type="caution">
    <text evidence="2">The sequence shown here is derived from an EMBL/GenBank/DDBJ whole genome shotgun (WGS) entry which is preliminary data.</text>
</comment>